<sequence length="148" mass="16704">MVFWGRICLATLVSAAFGFTFHVLYGRGWAVEYMDAATKAGRMDGLLQEPYPVYIVVIAALTALIPTLGKVFIWLFIREKLPGKNLLIKGIWFTVIMMIADSDLLRQGIMNLLIGMPIDVWFVYSAEQWIIVPTMCFLIVALCPKNKV</sequence>
<proteinExistence type="predicted"/>
<reference evidence="3" key="2">
    <citation type="submission" date="2020-03" db="EMBL/GenBank/DDBJ databases">
        <authorList>
            <person name="Kislichkina A."/>
            <person name="Dentovskaya S."/>
            <person name="Shaikhutdinov R."/>
            <person name="Ivanov S."/>
            <person name="Sizova A."/>
            <person name="Solomentsev V."/>
            <person name="Bogun A."/>
        </authorList>
    </citation>
    <scope>NUCLEOTIDE SEQUENCE</scope>
    <source>
        <strain evidence="3">SCPM-O-B-8025</strain>
    </source>
</reference>
<evidence type="ECO:0008006" key="6">
    <source>
        <dbReference type="Google" id="ProtNLM"/>
    </source>
</evidence>
<evidence type="ECO:0000256" key="1">
    <source>
        <dbReference type="SAM" id="Phobius"/>
    </source>
</evidence>
<name>A0A2R4NKE7_9GAMM</name>
<keyword evidence="1" id="KW-1133">Transmembrane helix</keyword>
<protein>
    <recommendedName>
        <fullName evidence="6">DUF3995 domain-containing protein</fullName>
    </recommendedName>
</protein>
<organism evidence="3 5">
    <name type="scientific">Yersinia massiliensis</name>
    <dbReference type="NCBI Taxonomy" id="419257"/>
    <lineage>
        <taxon>Bacteria</taxon>
        <taxon>Pseudomonadati</taxon>
        <taxon>Pseudomonadota</taxon>
        <taxon>Gammaproteobacteria</taxon>
        <taxon>Enterobacterales</taxon>
        <taxon>Yersiniaceae</taxon>
        <taxon>Yersinia</taxon>
    </lineage>
</organism>
<evidence type="ECO:0000313" key="2">
    <source>
        <dbReference type="EMBL" id="AVX36589.1"/>
    </source>
</evidence>
<dbReference type="KEGG" id="yma:DA391_02265"/>
<evidence type="ECO:0000313" key="5">
    <source>
        <dbReference type="Proteomes" id="UP000698240"/>
    </source>
</evidence>
<accession>A0A2R4NKE7</accession>
<reference evidence="2" key="1">
    <citation type="journal article" date="2018" name="Genome Announc.">
        <title>First complete genome sequence of Yersinia massiliensis.</title>
        <authorList>
            <person name="Thomas M.C."/>
            <person name="Arling V."/>
            <person name="Goji N."/>
            <person name="Janzen T.W."/>
            <person name="Duceppe M.-O."/>
            <person name="Mathews A."/>
            <person name="Carrillo C."/>
            <person name="Amoako K."/>
        </authorList>
    </citation>
    <scope>NUCLEOTIDE SEQUENCE</scope>
    <source>
        <strain evidence="2">GTA</strain>
    </source>
</reference>
<dbReference type="RefSeq" id="WP_050083169.1">
    <property type="nucleotide sequence ID" value="NZ_CABHYD010000297.1"/>
</dbReference>
<dbReference type="Proteomes" id="UP000698240">
    <property type="component" value="Unassembled WGS sequence"/>
</dbReference>
<dbReference type="EMBL" id="CP028487">
    <property type="protein sequence ID" value="AVX36589.1"/>
    <property type="molecule type" value="Genomic_DNA"/>
</dbReference>
<dbReference type="AlphaFoldDB" id="A0A2R4NKE7"/>
<keyword evidence="1" id="KW-0812">Transmembrane</keyword>
<dbReference type="EMBL" id="JAASAN010000005">
    <property type="protein sequence ID" value="NIL27744.1"/>
    <property type="molecule type" value="Genomic_DNA"/>
</dbReference>
<keyword evidence="4" id="KW-1185">Reference proteome</keyword>
<feature type="transmembrane region" description="Helical" evidence="1">
    <location>
        <begin position="53"/>
        <end position="77"/>
    </location>
</feature>
<feature type="transmembrane region" description="Helical" evidence="1">
    <location>
        <begin position="86"/>
        <end position="109"/>
    </location>
</feature>
<evidence type="ECO:0000313" key="4">
    <source>
        <dbReference type="Proteomes" id="UP000240908"/>
    </source>
</evidence>
<dbReference type="Proteomes" id="UP000240908">
    <property type="component" value="Chromosome"/>
</dbReference>
<gene>
    <name evidence="2" type="ORF">DA391_02265</name>
    <name evidence="3" type="ORF">HB980_14465</name>
</gene>
<keyword evidence="1" id="KW-0472">Membrane</keyword>
<feature type="transmembrane region" description="Helical" evidence="1">
    <location>
        <begin position="121"/>
        <end position="143"/>
    </location>
</feature>
<evidence type="ECO:0000313" key="3">
    <source>
        <dbReference type="EMBL" id="NIL27744.1"/>
    </source>
</evidence>
<feature type="transmembrane region" description="Helical" evidence="1">
    <location>
        <begin position="7"/>
        <end position="25"/>
    </location>
</feature>